<name>A0ABY8STZ4_9BURK</name>
<sequence length="298" mass="30533">MSGDTSAFGFGKFIPGFEFLQGLAQGAGAAASPLGRVPQWVAPTVSVEEVDKRIAELKAVQFWLEQNGRALAATIQALEVQRMTLSTLQGMNVSMSDLAKNFPFPGGQAAASAYTGWPMGAGSSRHEEPASVPAAGPVPQPEPQAEAARPEADASEAAASAQQQTQAALGQAMQWWGALTQQFQQIAAKAMAEPVPAETMAAAQRATEAASSFAKSAMDKVMEQAGTFTPGADAKTAGKPKPAAEASAATAKAAATRKSAAQKTAAQKPATKAAAAPAARKRAAAPRKSWGQGGQRSE</sequence>
<feature type="compositionally biased region" description="Low complexity" evidence="1">
    <location>
        <begin position="239"/>
        <end position="278"/>
    </location>
</feature>
<evidence type="ECO:0000256" key="1">
    <source>
        <dbReference type="SAM" id="MobiDB-lite"/>
    </source>
</evidence>
<dbReference type="Proteomes" id="UP001240697">
    <property type="component" value="Chromosome"/>
</dbReference>
<dbReference type="RefSeq" id="WP_283487008.1">
    <property type="nucleotide sequence ID" value="NZ_CP125947.1"/>
</dbReference>
<evidence type="ECO:0000313" key="3">
    <source>
        <dbReference type="Proteomes" id="UP001240697"/>
    </source>
</evidence>
<keyword evidence="3" id="KW-1185">Reference proteome</keyword>
<proteinExistence type="predicted"/>
<feature type="region of interest" description="Disordered" evidence="1">
    <location>
        <begin position="229"/>
        <end position="298"/>
    </location>
</feature>
<protein>
    <recommendedName>
        <fullName evidence="4">Transcriptional regulator</fullName>
    </recommendedName>
</protein>
<organism evidence="2 3">
    <name type="scientific">Comamonas resistens</name>
    <dbReference type="NCBI Taxonomy" id="3046670"/>
    <lineage>
        <taxon>Bacteria</taxon>
        <taxon>Pseudomonadati</taxon>
        <taxon>Pseudomonadota</taxon>
        <taxon>Betaproteobacteria</taxon>
        <taxon>Burkholderiales</taxon>
        <taxon>Comamonadaceae</taxon>
        <taxon>Comamonas</taxon>
    </lineage>
</organism>
<reference evidence="2 3" key="1">
    <citation type="submission" date="2023-05" db="EMBL/GenBank/DDBJ databases">
        <authorList>
            <person name="Yin Y."/>
            <person name="Lu Z."/>
        </authorList>
    </citation>
    <scope>NUCLEOTIDE SEQUENCE [LARGE SCALE GENOMIC DNA]</scope>
    <source>
        <strain evidence="2 3">ZM22</strain>
    </source>
</reference>
<accession>A0ABY8STZ4</accession>
<dbReference type="NCBIfam" id="NF043076">
    <property type="entry name" value="PHA_gran_PhaM"/>
    <property type="match status" value="1"/>
</dbReference>
<evidence type="ECO:0000313" key="2">
    <source>
        <dbReference type="EMBL" id="WHS65915.1"/>
    </source>
</evidence>
<evidence type="ECO:0008006" key="4">
    <source>
        <dbReference type="Google" id="ProtNLM"/>
    </source>
</evidence>
<gene>
    <name evidence="2" type="ORF">QMY55_01790</name>
</gene>
<dbReference type="InterPro" id="IPR050026">
    <property type="entry name" value="PHA_gran_PhaM_N"/>
</dbReference>
<dbReference type="EMBL" id="CP125947">
    <property type="protein sequence ID" value="WHS65915.1"/>
    <property type="molecule type" value="Genomic_DNA"/>
</dbReference>
<feature type="region of interest" description="Disordered" evidence="1">
    <location>
        <begin position="120"/>
        <end position="163"/>
    </location>
</feature>